<evidence type="ECO:0000313" key="2">
    <source>
        <dbReference type="Proteomes" id="UP001163603"/>
    </source>
</evidence>
<gene>
    <name evidence="1" type="ORF">Pint_19194</name>
</gene>
<sequence>MFQILSTLKNRSNCKILNVKQVRYLFYTKQNAFKITSFTGSSLSPASSQLQINEPHIDLSSIDCSGVAKSVLLKCSHLLEGKKDIKSGASASLKGLLLDLSDAVPETTRKFLRVLELKPEHVLEILLGFQYECEKVGYERGKEVEYLVLAMDGEGVLLNGNEIFGKLIEGCISIGELERAVLVFDRMRGRGLVPSLSCYRVFIDHLVEMKRTQLAFQRRKDSRVEKSCSEGSGLRVGAKWFLLNEIACGYCEKKDFEDLLSFFIEMKCAPDILTGNKTVHTLCCIFGVDRADFFMQELECLGFRPDEITFGILIGWSCREGNLRKGMWKHANDILDEMVNNGTHPTLSIYRLLLAGYCKARQFDEARVTISEMAKLGFIELSSLEDPLSKAFEILGLNPLTVRLRRDNDVGFSKTEFFDNLGNGLYLDTDQDEFDKRVTKILEDSMIPDFNSLVMVECAHRNLKAAQLLVNEMDQVGSRTVFVRLLSISEGSVRLSFSYQGMYYSL</sequence>
<accession>A0ACC0YWZ3</accession>
<protein>
    <submittedName>
        <fullName evidence="1">Uncharacterized protein</fullName>
    </submittedName>
</protein>
<organism evidence="1 2">
    <name type="scientific">Pistacia integerrima</name>
    <dbReference type="NCBI Taxonomy" id="434235"/>
    <lineage>
        <taxon>Eukaryota</taxon>
        <taxon>Viridiplantae</taxon>
        <taxon>Streptophyta</taxon>
        <taxon>Embryophyta</taxon>
        <taxon>Tracheophyta</taxon>
        <taxon>Spermatophyta</taxon>
        <taxon>Magnoliopsida</taxon>
        <taxon>eudicotyledons</taxon>
        <taxon>Gunneridae</taxon>
        <taxon>Pentapetalae</taxon>
        <taxon>rosids</taxon>
        <taxon>malvids</taxon>
        <taxon>Sapindales</taxon>
        <taxon>Anacardiaceae</taxon>
        <taxon>Pistacia</taxon>
    </lineage>
</organism>
<evidence type="ECO:0000313" key="1">
    <source>
        <dbReference type="EMBL" id="KAJ0042936.1"/>
    </source>
</evidence>
<reference evidence="2" key="1">
    <citation type="journal article" date="2023" name="G3 (Bethesda)">
        <title>Genome assembly and association tests identify interacting loci associated with vigor, precocity, and sex in interspecific pistachio rootstocks.</title>
        <authorList>
            <person name="Palmer W."/>
            <person name="Jacygrad E."/>
            <person name="Sagayaradj S."/>
            <person name="Cavanaugh K."/>
            <person name="Han R."/>
            <person name="Bertier L."/>
            <person name="Beede B."/>
            <person name="Kafkas S."/>
            <person name="Golino D."/>
            <person name="Preece J."/>
            <person name="Michelmore R."/>
        </authorList>
    </citation>
    <scope>NUCLEOTIDE SEQUENCE [LARGE SCALE GENOMIC DNA]</scope>
</reference>
<name>A0ACC0YWZ3_9ROSI</name>
<dbReference type="EMBL" id="CM047739">
    <property type="protein sequence ID" value="KAJ0042936.1"/>
    <property type="molecule type" value="Genomic_DNA"/>
</dbReference>
<proteinExistence type="predicted"/>
<dbReference type="Proteomes" id="UP001163603">
    <property type="component" value="Chromosome 4"/>
</dbReference>
<keyword evidence="2" id="KW-1185">Reference proteome</keyword>
<comment type="caution">
    <text evidence="1">The sequence shown here is derived from an EMBL/GenBank/DDBJ whole genome shotgun (WGS) entry which is preliminary data.</text>
</comment>